<evidence type="ECO:0000313" key="2">
    <source>
        <dbReference type="Proteomes" id="UP000321518"/>
    </source>
</evidence>
<gene>
    <name evidence="1" type="ORF">Rt10032_c19g6160</name>
</gene>
<dbReference type="GO" id="GO:0016740">
    <property type="term" value="F:transferase activity"/>
    <property type="evidence" value="ECO:0007669"/>
    <property type="project" value="UniProtKB-KW"/>
</dbReference>
<organism evidence="1 2">
    <name type="scientific">Rhodotorula toruloides</name>
    <name type="common">Yeast</name>
    <name type="synonym">Rhodosporidium toruloides</name>
    <dbReference type="NCBI Taxonomy" id="5286"/>
    <lineage>
        <taxon>Eukaryota</taxon>
        <taxon>Fungi</taxon>
        <taxon>Dikarya</taxon>
        <taxon>Basidiomycota</taxon>
        <taxon>Pucciniomycotina</taxon>
        <taxon>Microbotryomycetes</taxon>
        <taxon>Sporidiobolales</taxon>
        <taxon>Sporidiobolaceae</taxon>
        <taxon>Rhodotorula</taxon>
    </lineage>
</organism>
<keyword evidence="1" id="KW-0808">Transferase</keyword>
<accession>A0A511KP42</accession>
<protein>
    <submittedName>
        <fullName evidence="1">tRNA A64-2'-O-ribosylphosphate transferase</fullName>
    </submittedName>
</protein>
<comment type="caution">
    <text evidence="1">The sequence shown here is derived from an EMBL/GenBank/DDBJ whole genome shotgun (WGS) entry which is preliminary data.</text>
</comment>
<dbReference type="AlphaFoldDB" id="A0A511KP42"/>
<dbReference type="OrthoDB" id="2522655at2759"/>
<reference evidence="1 2" key="1">
    <citation type="submission" date="2019-07" db="EMBL/GenBank/DDBJ databases">
        <title>Rhodotorula toruloides NBRC10032 genome sequencing.</title>
        <authorList>
            <person name="Shida Y."/>
            <person name="Takaku H."/>
            <person name="Ogasawara W."/>
            <person name="Mori K."/>
        </authorList>
    </citation>
    <scope>NUCLEOTIDE SEQUENCE [LARGE SCALE GENOMIC DNA]</scope>
    <source>
        <strain evidence="1 2">NBRC10032</strain>
    </source>
</reference>
<proteinExistence type="predicted"/>
<dbReference type="Proteomes" id="UP000321518">
    <property type="component" value="Unassembled WGS sequence"/>
</dbReference>
<dbReference type="EMBL" id="BJWK01000019">
    <property type="protein sequence ID" value="GEM12143.1"/>
    <property type="molecule type" value="Genomic_DNA"/>
</dbReference>
<evidence type="ECO:0000313" key="1">
    <source>
        <dbReference type="EMBL" id="GEM12143.1"/>
    </source>
</evidence>
<name>A0A511KP42_RHOTO</name>
<sequence length="264" mass="30374">MDRHPLLARSSLEVPRSFFGSVAAFCSSLNLFSSNASRTTPRTPTSVISRPFLSYLEATPSKAFEFMTAERHLAIACLKDEINELLNPDSVASSSYSIKSASSTSSLDYANDSGYSSLSSSSSASRDDLVAELGAKVTQLEKYSHKTDAFRRKERQLIRWLLARFEGYDKLYVEGLLAGRRIIWSQEDDERRMERIKGARYWESSITEARAYENRIREDLEGRMNIWLRKHKQKAHDEMVRHIGRMRRHDLRDAYLPLPSIWRP</sequence>